<evidence type="ECO:0000313" key="2">
    <source>
        <dbReference type="Proteomes" id="UP000030659"/>
    </source>
</evidence>
<protein>
    <submittedName>
        <fullName evidence="1">Uncharacterized protein</fullName>
    </submittedName>
</protein>
<sequence length="126" mass="15029">MGSKEALFYNSVNDPYVVNYMWLYGNNINKNEIEQNKNMQLKSSRCIYNSRNNNETSYCVEIGKKPNQDLNINHKREDITVMIKYRNYSYVAITHNIFFSIFCLNCYINFECFSYIYMFAIVTITI</sequence>
<name>W7AK05_PLAVN</name>
<dbReference type="EMBL" id="KI965399">
    <property type="protein sequence ID" value="EUD72120.1"/>
    <property type="molecule type" value="Genomic_DNA"/>
</dbReference>
<gene>
    <name evidence="1" type="ORF">YYG_02821</name>
</gene>
<evidence type="ECO:0000313" key="1">
    <source>
        <dbReference type="EMBL" id="EUD72120.1"/>
    </source>
</evidence>
<dbReference type="AlphaFoldDB" id="W7AK05"/>
<organism evidence="1 2">
    <name type="scientific">Plasmodium vinckei petteri</name>
    <dbReference type="NCBI Taxonomy" id="138298"/>
    <lineage>
        <taxon>Eukaryota</taxon>
        <taxon>Sar</taxon>
        <taxon>Alveolata</taxon>
        <taxon>Apicomplexa</taxon>
        <taxon>Aconoidasida</taxon>
        <taxon>Haemosporida</taxon>
        <taxon>Plasmodiidae</taxon>
        <taxon>Plasmodium</taxon>
        <taxon>Plasmodium (Vinckeia)</taxon>
    </lineage>
</organism>
<proteinExistence type="predicted"/>
<accession>W7AK05</accession>
<dbReference type="Proteomes" id="UP000030659">
    <property type="component" value="Unassembled WGS sequence"/>
</dbReference>
<reference evidence="1 2" key="1">
    <citation type="submission" date="2013-02" db="EMBL/GenBank/DDBJ databases">
        <title>The Genome Sequence of Plasmodium vinckei petteri CR.</title>
        <authorList>
            <consortium name="The Broad Institute Genome Sequencing Platform"/>
            <consortium name="The Broad Institute Genome Sequencing Center for Infectious Disease"/>
            <person name="Neafsey D."/>
            <person name="Cheeseman I."/>
            <person name="Volkman S."/>
            <person name="Adams J."/>
            <person name="Walker B."/>
            <person name="Young S.K."/>
            <person name="Zeng Q."/>
            <person name="Gargeya S."/>
            <person name="Fitzgerald M."/>
            <person name="Haas B."/>
            <person name="Abouelleil A."/>
            <person name="Alvarado L."/>
            <person name="Arachchi H.M."/>
            <person name="Berlin A.M."/>
            <person name="Chapman S.B."/>
            <person name="Dewar J."/>
            <person name="Goldberg J."/>
            <person name="Griggs A."/>
            <person name="Gujja S."/>
            <person name="Hansen M."/>
            <person name="Howarth C."/>
            <person name="Imamovic A."/>
            <person name="Larimer J."/>
            <person name="McCowan C."/>
            <person name="Murphy C."/>
            <person name="Neiman D."/>
            <person name="Pearson M."/>
            <person name="Priest M."/>
            <person name="Roberts A."/>
            <person name="Saif S."/>
            <person name="Shea T."/>
            <person name="Sisk P."/>
            <person name="Sykes S."/>
            <person name="Wortman J."/>
            <person name="Nusbaum C."/>
            <person name="Birren B."/>
        </authorList>
    </citation>
    <scope>NUCLEOTIDE SEQUENCE [LARGE SCALE GENOMIC DNA]</scope>
    <source>
        <strain evidence="1 2">CR</strain>
    </source>
</reference>